<feature type="region of interest" description="Disordered" evidence="1">
    <location>
        <begin position="65"/>
        <end position="87"/>
    </location>
</feature>
<reference evidence="2" key="1">
    <citation type="journal article" date="2014" name="Int. J. Syst. Evol. Microbiol.">
        <title>Complete genome sequence of Corynebacterium casei LMG S-19264T (=DSM 44701T), isolated from a smear-ripened cheese.</title>
        <authorList>
            <consortium name="US DOE Joint Genome Institute (JGI-PGF)"/>
            <person name="Walter F."/>
            <person name="Albersmeier A."/>
            <person name="Kalinowski J."/>
            <person name="Ruckert C."/>
        </authorList>
    </citation>
    <scope>NUCLEOTIDE SEQUENCE</scope>
    <source>
        <strain evidence="2">JCM 4346</strain>
    </source>
</reference>
<comment type="caution">
    <text evidence="2">The sequence shown here is derived from an EMBL/GenBank/DDBJ whole genome shotgun (WGS) entry which is preliminary data.</text>
</comment>
<sequence>MPENPESEGSRLITLKQIELDHGVSRSALHTYRRSSTFPQPVAVEGSTKTLYRADEVDAWFRANPKQQGKKRDQFVSHQQGEPMDARQDLYAFAMQGKEHSPEISERASEKIDAYRAKVLRLAAEAVEQEFLDGITDSDQDQTWNAAVRAIATALRQSADEPEASDG</sequence>
<organism evidence="2 3">
    <name type="scientific">Streptomyces aurantiogriseus</name>
    <dbReference type="NCBI Taxonomy" id="66870"/>
    <lineage>
        <taxon>Bacteria</taxon>
        <taxon>Bacillati</taxon>
        <taxon>Actinomycetota</taxon>
        <taxon>Actinomycetes</taxon>
        <taxon>Kitasatosporales</taxon>
        <taxon>Streptomycetaceae</taxon>
        <taxon>Streptomyces</taxon>
    </lineage>
</organism>
<keyword evidence="3" id="KW-1185">Reference proteome</keyword>
<dbReference type="EMBL" id="BMSX01000041">
    <property type="protein sequence ID" value="GGR61278.1"/>
    <property type="molecule type" value="Genomic_DNA"/>
</dbReference>
<accession>A0A918FNP1</accession>
<dbReference type="Proteomes" id="UP000658320">
    <property type="component" value="Unassembled WGS sequence"/>
</dbReference>
<dbReference type="AlphaFoldDB" id="A0A918FNP1"/>
<name>A0A918FNP1_9ACTN</name>
<proteinExistence type="predicted"/>
<gene>
    <name evidence="2" type="ORF">GCM10010251_92550</name>
</gene>
<protein>
    <submittedName>
        <fullName evidence="2">Uncharacterized protein</fullName>
    </submittedName>
</protein>
<evidence type="ECO:0000313" key="3">
    <source>
        <dbReference type="Proteomes" id="UP000658320"/>
    </source>
</evidence>
<reference evidence="2" key="2">
    <citation type="submission" date="2020-09" db="EMBL/GenBank/DDBJ databases">
        <authorList>
            <person name="Sun Q."/>
            <person name="Ohkuma M."/>
        </authorList>
    </citation>
    <scope>NUCLEOTIDE SEQUENCE</scope>
    <source>
        <strain evidence="2">JCM 4346</strain>
    </source>
</reference>
<evidence type="ECO:0000313" key="2">
    <source>
        <dbReference type="EMBL" id="GGR61278.1"/>
    </source>
</evidence>
<evidence type="ECO:0000256" key="1">
    <source>
        <dbReference type="SAM" id="MobiDB-lite"/>
    </source>
</evidence>